<accession>A0A0L0DEQ8</accession>
<proteinExistence type="predicted"/>
<organism evidence="1 2">
    <name type="scientific">Thecamonas trahens ATCC 50062</name>
    <dbReference type="NCBI Taxonomy" id="461836"/>
    <lineage>
        <taxon>Eukaryota</taxon>
        <taxon>Apusozoa</taxon>
        <taxon>Apusomonadida</taxon>
        <taxon>Apusomonadidae</taxon>
        <taxon>Thecamonas</taxon>
    </lineage>
</organism>
<reference evidence="1 2" key="1">
    <citation type="submission" date="2010-05" db="EMBL/GenBank/DDBJ databases">
        <title>The Genome Sequence of Thecamonas trahens ATCC 50062.</title>
        <authorList>
            <consortium name="The Broad Institute Genome Sequencing Platform"/>
            <person name="Russ C."/>
            <person name="Cuomo C."/>
            <person name="Shea T."/>
            <person name="Young S.K."/>
            <person name="Zeng Q."/>
            <person name="Koehrsen M."/>
            <person name="Haas B."/>
            <person name="Borodovsky M."/>
            <person name="Guigo R."/>
            <person name="Alvarado L."/>
            <person name="Berlin A."/>
            <person name="Bochicchio J."/>
            <person name="Borenstein D."/>
            <person name="Chapman S."/>
            <person name="Chen Z."/>
            <person name="Freedman E."/>
            <person name="Gellesch M."/>
            <person name="Goldberg J."/>
            <person name="Griggs A."/>
            <person name="Gujja S."/>
            <person name="Heilman E."/>
            <person name="Heiman D."/>
            <person name="Hepburn T."/>
            <person name="Howarth C."/>
            <person name="Jen D."/>
            <person name="Larson L."/>
            <person name="Mehta T."/>
            <person name="Park D."/>
            <person name="Pearson M."/>
            <person name="Roberts A."/>
            <person name="Saif S."/>
            <person name="Shenoy N."/>
            <person name="Sisk P."/>
            <person name="Stolte C."/>
            <person name="Sykes S."/>
            <person name="Thomson T."/>
            <person name="Walk T."/>
            <person name="White J."/>
            <person name="Yandava C."/>
            <person name="Burger G."/>
            <person name="Gray M.W."/>
            <person name="Holland P.W.H."/>
            <person name="King N."/>
            <person name="Lang F.B.F."/>
            <person name="Roger A.J."/>
            <person name="Ruiz-Trillo I."/>
            <person name="Lander E."/>
            <person name="Nusbaum C."/>
        </authorList>
    </citation>
    <scope>NUCLEOTIDE SEQUENCE [LARGE SCALE GENOMIC DNA]</scope>
    <source>
        <strain evidence="1 2">ATCC 50062</strain>
    </source>
</reference>
<name>A0A0L0DEQ8_THETB</name>
<dbReference type="RefSeq" id="XP_013756772.1">
    <property type="nucleotide sequence ID" value="XM_013901318.1"/>
</dbReference>
<dbReference type="EMBL" id="GL349462">
    <property type="protein sequence ID" value="KNC50817.1"/>
    <property type="molecule type" value="Genomic_DNA"/>
</dbReference>
<dbReference type="GeneID" id="25565808"/>
<sequence>MAMDTTAADGSVEAVGGGPDESKAAHIYAAGYAEHSLSKHVRWYDNALARVNPATGAVAQAAAYPGLFSQLRTYSLAVNSLTLNSYALLGGFLPATSNFTVVVGYANTDVGVAFLNTAHELLLALAVEPASGVLVGVAVDTRPDAPPRLRIVTSAGDAPKFGTALEVELKAAPLPHGVADPRGAAAVVAAPGNGTVAFGLVLSPDLYVYWAVDVTSAGNVTSRTLHVDERKAARELHPLWVVHVPKLETFVGYLARNGSSLPPTLAIVDPYTLEIQTPLSSPAIPLVPSMACVGPESSTIHVLSKGVMFDLDAATGTEVATTPINVGNFVFAAAVYAPAVGNGGN</sequence>
<dbReference type="Proteomes" id="UP000054408">
    <property type="component" value="Unassembled WGS sequence"/>
</dbReference>
<gene>
    <name evidence="1" type="ORF">AMSG_06721</name>
</gene>
<protein>
    <submittedName>
        <fullName evidence="1">Uncharacterized protein</fullName>
    </submittedName>
</protein>
<evidence type="ECO:0000313" key="1">
    <source>
        <dbReference type="EMBL" id="KNC50817.1"/>
    </source>
</evidence>
<evidence type="ECO:0000313" key="2">
    <source>
        <dbReference type="Proteomes" id="UP000054408"/>
    </source>
</evidence>
<keyword evidence="2" id="KW-1185">Reference proteome</keyword>
<dbReference type="AlphaFoldDB" id="A0A0L0DEQ8"/>